<proteinExistence type="predicted"/>
<dbReference type="Proteomes" id="UP000828390">
    <property type="component" value="Unassembled WGS sequence"/>
</dbReference>
<sequence>MVFILMISNIQSISKPGSDNGHTSHSDHPLGLLITVNTCEKSRTCLVLFRAYHNPITITGHVTKATTLGFYLKVQPHG</sequence>
<protein>
    <submittedName>
        <fullName evidence="1">Uncharacterized protein</fullName>
    </submittedName>
</protein>
<dbReference type="AlphaFoldDB" id="A0A9D4KBU5"/>
<reference evidence="1" key="1">
    <citation type="journal article" date="2019" name="bioRxiv">
        <title>The Genome of the Zebra Mussel, Dreissena polymorpha: A Resource for Invasive Species Research.</title>
        <authorList>
            <person name="McCartney M.A."/>
            <person name="Auch B."/>
            <person name="Kono T."/>
            <person name="Mallez S."/>
            <person name="Zhang Y."/>
            <person name="Obille A."/>
            <person name="Becker A."/>
            <person name="Abrahante J.E."/>
            <person name="Garbe J."/>
            <person name="Badalamenti J.P."/>
            <person name="Herman A."/>
            <person name="Mangelson H."/>
            <person name="Liachko I."/>
            <person name="Sullivan S."/>
            <person name="Sone E.D."/>
            <person name="Koren S."/>
            <person name="Silverstein K.A.T."/>
            <person name="Beckman K.B."/>
            <person name="Gohl D.M."/>
        </authorList>
    </citation>
    <scope>NUCLEOTIDE SEQUENCE</scope>
    <source>
        <strain evidence="1">Duluth1</strain>
        <tissue evidence="1">Whole animal</tissue>
    </source>
</reference>
<dbReference type="EMBL" id="JAIWYP010000004">
    <property type="protein sequence ID" value="KAH3836947.1"/>
    <property type="molecule type" value="Genomic_DNA"/>
</dbReference>
<name>A0A9D4KBU5_DREPO</name>
<gene>
    <name evidence="1" type="ORF">DPMN_110323</name>
</gene>
<reference evidence="1" key="2">
    <citation type="submission" date="2020-11" db="EMBL/GenBank/DDBJ databases">
        <authorList>
            <person name="McCartney M.A."/>
            <person name="Auch B."/>
            <person name="Kono T."/>
            <person name="Mallez S."/>
            <person name="Becker A."/>
            <person name="Gohl D.M."/>
            <person name="Silverstein K.A.T."/>
            <person name="Koren S."/>
            <person name="Bechman K.B."/>
            <person name="Herman A."/>
            <person name="Abrahante J.E."/>
            <person name="Garbe J."/>
        </authorList>
    </citation>
    <scope>NUCLEOTIDE SEQUENCE</scope>
    <source>
        <strain evidence="1">Duluth1</strain>
        <tissue evidence="1">Whole animal</tissue>
    </source>
</reference>
<accession>A0A9D4KBU5</accession>
<organism evidence="1 2">
    <name type="scientific">Dreissena polymorpha</name>
    <name type="common">Zebra mussel</name>
    <name type="synonym">Mytilus polymorpha</name>
    <dbReference type="NCBI Taxonomy" id="45954"/>
    <lineage>
        <taxon>Eukaryota</taxon>
        <taxon>Metazoa</taxon>
        <taxon>Spiralia</taxon>
        <taxon>Lophotrochozoa</taxon>
        <taxon>Mollusca</taxon>
        <taxon>Bivalvia</taxon>
        <taxon>Autobranchia</taxon>
        <taxon>Heteroconchia</taxon>
        <taxon>Euheterodonta</taxon>
        <taxon>Imparidentia</taxon>
        <taxon>Neoheterodontei</taxon>
        <taxon>Myida</taxon>
        <taxon>Dreissenoidea</taxon>
        <taxon>Dreissenidae</taxon>
        <taxon>Dreissena</taxon>
    </lineage>
</organism>
<evidence type="ECO:0000313" key="2">
    <source>
        <dbReference type="Proteomes" id="UP000828390"/>
    </source>
</evidence>
<evidence type="ECO:0000313" key="1">
    <source>
        <dbReference type="EMBL" id="KAH3836947.1"/>
    </source>
</evidence>
<keyword evidence="2" id="KW-1185">Reference proteome</keyword>
<comment type="caution">
    <text evidence="1">The sequence shown here is derived from an EMBL/GenBank/DDBJ whole genome shotgun (WGS) entry which is preliminary data.</text>
</comment>